<proteinExistence type="inferred from homology"/>
<reference evidence="5 6" key="1">
    <citation type="submission" date="2020-08" db="EMBL/GenBank/DDBJ databases">
        <title>Genome sequence of Rhizobiales bacterium strain IZ6.</title>
        <authorList>
            <person name="Nakai R."/>
            <person name="Naganuma T."/>
        </authorList>
    </citation>
    <scope>NUCLEOTIDE SEQUENCE [LARGE SCALE GENOMIC DNA]</scope>
    <source>
        <strain evidence="5 6">IZ6</strain>
    </source>
</reference>
<dbReference type="AlphaFoldDB" id="A0A6S6QXJ8"/>
<accession>A0A6S6QXJ8</accession>
<keyword evidence="3" id="KW-0067">ATP-binding</keyword>
<dbReference type="PANTHER" id="PTHR30473">
    <property type="entry name" value="PROTEIN PHOH"/>
    <property type="match status" value="1"/>
</dbReference>
<sequence>MKKQKADKFQLTLEGHKPFKPRNRTQADFLRTLQTSEMTIAKGPAGTGKTYVASVWAIEELAAGRIDKIILSRPTITIDNEQIGFLPGTLEKKMEPWTAPIFDAFRERVGQERTLNFLKDGAIQIVPFAFMRGRTFKNAVVLIDEAQNMSIEQAKALVTRIGENARYIISGDVTQSDRQGTSGLQFLIAKIEARRLPVPVINFTSRDVVRSPLCRLWVEAIEG</sequence>
<feature type="domain" description="PhoH-like protein" evidence="4">
    <location>
        <begin position="20"/>
        <end position="221"/>
    </location>
</feature>
<evidence type="ECO:0000256" key="2">
    <source>
        <dbReference type="ARBA" id="ARBA00022741"/>
    </source>
</evidence>
<dbReference type="InterPro" id="IPR027417">
    <property type="entry name" value="P-loop_NTPase"/>
</dbReference>
<dbReference type="InterPro" id="IPR051451">
    <property type="entry name" value="PhoH2-like"/>
</dbReference>
<organism evidence="5 6">
    <name type="scientific">Terrihabitans soli</name>
    <dbReference type="NCBI Taxonomy" id="708113"/>
    <lineage>
        <taxon>Bacteria</taxon>
        <taxon>Pseudomonadati</taxon>
        <taxon>Pseudomonadota</taxon>
        <taxon>Alphaproteobacteria</taxon>
        <taxon>Hyphomicrobiales</taxon>
        <taxon>Terrihabitans</taxon>
    </lineage>
</organism>
<dbReference type="PANTHER" id="PTHR30473:SF3">
    <property type="entry name" value="PROTEIN PHOH"/>
    <property type="match status" value="1"/>
</dbReference>
<evidence type="ECO:0000256" key="1">
    <source>
        <dbReference type="ARBA" id="ARBA00010393"/>
    </source>
</evidence>
<dbReference type="Proteomes" id="UP000515317">
    <property type="component" value="Chromosome"/>
</dbReference>
<evidence type="ECO:0000313" key="5">
    <source>
        <dbReference type="EMBL" id="BCJ91751.1"/>
    </source>
</evidence>
<name>A0A6S6QXJ8_9HYPH</name>
<dbReference type="Gene3D" id="3.40.50.300">
    <property type="entry name" value="P-loop containing nucleotide triphosphate hydrolases"/>
    <property type="match status" value="1"/>
</dbReference>
<gene>
    <name evidence="5" type="ORF">IZ6_24860</name>
</gene>
<evidence type="ECO:0000313" key="6">
    <source>
        <dbReference type="Proteomes" id="UP000515317"/>
    </source>
</evidence>
<dbReference type="EMBL" id="AP023361">
    <property type="protein sequence ID" value="BCJ91751.1"/>
    <property type="molecule type" value="Genomic_DNA"/>
</dbReference>
<dbReference type="RefSeq" id="WP_222875375.1">
    <property type="nucleotide sequence ID" value="NZ_AP023361.1"/>
</dbReference>
<keyword evidence="2" id="KW-0547">Nucleotide-binding</keyword>
<evidence type="ECO:0000259" key="4">
    <source>
        <dbReference type="Pfam" id="PF02562"/>
    </source>
</evidence>
<evidence type="ECO:0000256" key="3">
    <source>
        <dbReference type="ARBA" id="ARBA00022840"/>
    </source>
</evidence>
<dbReference type="Pfam" id="PF02562">
    <property type="entry name" value="PhoH"/>
    <property type="match status" value="1"/>
</dbReference>
<dbReference type="KEGG" id="tso:IZ6_24860"/>
<dbReference type="GO" id="GO:0005829">
    <property type="term" value="C:cytosol"/>
    <property type="evidence" value="ECO:0007669"/>
    <property type="project" value="TreeGrafter"/>
</dbReference>
<dbReference type="SUPFAM" id="SSF52540">
    <property type="entry name" value="P-loop containing nucleoside triphosphate hydrolases"/>
    <property type="match status" value="1"/>
</dbReference>
<dbReference type="InterPro" id="IPR003714">
    <property type="entry name" value="PhoH"/>
</dbReference>
<comment type="similarity">
    <text evidence="1">Belongs to the PhoH family.</text>
</comment>
<dbReference type="GO" id="GO:0005524">
    <property type="term" value="F:ATP binding"/>
    <property type="evidence" value="ECO:0007669"/>
    <property type="project" value="UniProtKB-KW"/>
</dbReference>
<keyword evidence="6" id="KW-1185">Reference proteome</keyword>
<protein>
    <submittedName>
        <fullName evidence="5">Phosphate starvation protein PhoH</fullName>
    </submittedName>
</protein>